<dbReference type="PANTHER" id="PTHR13966">
    <property type="entry name" value="ENDONUCLEASE RELATED"/>
    <property type="match status" value="1"/>
</dbReference>
<comment type="caution">
    <text evidence="6">The sequence shown here is derived from an EMBL/GenBank/DDBJ whole genome shotgun (WGS) entry which is preliminary data.</text>
</comment>
<keyword evidence="6" id="KW-0255">Endonuclease</keyword>
<sequence>MARRKNKSRKKKSLLSLPFRFGKITLVLAVLAALGFGIWYSQQDDETQEAVNQRAIAVLVWLRDRRETNRKADRWIEWVMDRIPASRGIVVDADALGADRYTLAGLPVADRRLQLLTNSGYVVGYDEQMENPAWVAYKLTYTPEGGTEDRPESFETDMRTRARVSHNDYTGSGFDRGHMAPNHAIGVVYGPQAQMETFLMSNVVPQQPQINQGIWRLLEQQVAQSWLRRFHELWVITGPVYEEPVRRLPSGVTIPSGFFKMVADVTDRDELRVIAVIIPQGAGESDDFSQYLVSVDEVEARTGFDFFSLLDDPVETPLEEAVPARLW</sequence>
<dbReference type="GO" id="GO:0046872">
    <property type="term" value="F:metal ion binding"/>
    <property type="evidence" value="ECO:0007669"/>
    <property type="project" value="UniProtKB-KW"/>
</dbReference>
<dbReference type="GO" id="GO:0003676">
    <property type="term" value="F:nucleic acid binding"/>
    <property type="evidence" value="ECO:0007669"/>
    <property type="project" value="InterPro"/>
</dbReference>
<evidence type="ECO:0000256" key="2">
    <source>
        <dbReference type="PIRSR" id="PIRSR640255-2"/>
    </source>
</evidence>
<dbReference type="EMBL" id="JACHVB010000014">
    <property type="protein sequence ID" value="MBC2593793.1"/>
    <property type="molecule type" value="Genomic_DNA"/>
</dbReference>
<keyword evidence="2" id="KW-0479">Metal-binding</keyword>
<feature type="binding site" evidence="2">
    <location>
        <position position="211"/>
    </location>
    <ligand>
        <name>Mg(2+)</name>
        <dbReference type="ChEBI" id="CHEBI:18420"/>
        <note>catalytic</note>
    </ligand>
</feature>
<proteinExistence type="predicted"/>
<evidence type="ECO:0000259" key="4">
    <source>
        <dbReference type="SMART" id="SM00477"/>
    </source>
</evidence>
<gene>
    <name evidence="6" type="ORF">H5P28_05915</name>
</gene>
<reference evidence="6 7" key="1">
    <citation type="submission" date="2020-07" db="EMBL/GenBank/DDBJ databases">
        <authorList>
            <person name="Feng X."/>
        </authorList>
    </citation>
    <scope>NUCLEOTIDE SEQUENCE [LARGE SCALE GENOMIC DNA]</scope>
    <source>
        <strain evidence="6 7">JCM31066</strain>
    </source>
</reference>
<evidence type="ECO:0000256" key="3">
    <source>
        <dbReference type="SAM" id="Phobius"/>
    </source>
</evidence>
<evidence type="ECO:0000313" key="6">
    <source>
        <dbReference type="EMBL" id="MBC2593793.1"/>
    </source>
</evidence>
<keyword evidence="6" id="KW-0378">Hydrolase</keyword>
<dbReference type="InterPro" id="IPR001604">
    <property type="entry name" value="Endo_G_ENPP1-like_dom"/>
</dbReference>
<organism evidence="6 7">
    <name type="scientific">Ruficoccus amylovorans</name>
    <dbReference type="NCBI Taxonomy" id="1804625"/>
    <lineage>
        <taxon>Bacteria</taxon>
        <taxon>Pseudomonadati</taxon>
        <taxon>Verrucomicrobiota</taxon>
        <taxon>Opitutia</taxon>
        <taxon>Puniceicoccales</taxon>
        <taxon>Cerasicoccaceae</taxon>
        <taxon>Ruficoccus</taxon>
    </lineage>
</organism>
<dbReference type="InterPro" id="IPR020821">
    <property type="entry name" value="ENPP1-3/EXOG-like_nuc-like"/>
</dbReference>
<dbReference type="Pfam" id="PF01223">
    <property type="entry name" value="Endonuclease_NS"/>
    <property type="match status" value="1"/>
</dbReference>
<keyword evidence="3" id="KW-1133">Transmembrane helix</keyword>
<feature type="transmembrane region" description="Helical" evidence="3">
    <location>
        <begin position="21"/>
        <end position="40"/>
    </location>
</feature>
<dbReference type="RefSeq" id="WP_185674792.1">
    <property type="nucleotide sequence ID" value="NZ_JACHVB010000014.1"/>
</dbReference>
<dbReference type="InterPro" id="IPR044929">
    <property type="entry name" value="DNA/RNA_non-sp_Endonuclease_sf"/>
</dbReference>
<dbReference type="SMART" id="SM00892">
    <property type="entry name" value="Endonuclease_NS"/>
    <property type="match status" value="1"/>
</dbReference>
<feature type="active site" description="Proton acceptor" evidence="1">
    <location>
        <position position="178"/>
    </location>
</feature>
<keyword evidence="3" id="KW-0472">Membrane</keyword>
<feature type="domain" description="ENPP1-3/EXOG-like endonuclease/phosphodiesterase" evidence="4">
    <location>
        <begin position="118"/>
        <end position="313"/>
    </location>
</feature>
<dbReference type="SMART" id="SM00477">
    <property type="entry name" value="NUC"/>
    <property type="match status" value="1"/>
</dbReference>
<name>A0A842HBF5_9BACT</name>
<feature type="domain" description="DNA/RNA non-specific endonuclease/pyrophosphatase/phosphodiesterase" evidence="5">
    <location>
        <begin position="117"/>
        <end position="313"/>
    </location>
</feature>
<dbReference type="AlphaFoldDB" id="A0A842HBF5"/>
<dbReference type="GO" id="GO:0004519">
    <property type="term" value="F:endonuclease activity"/>
    <property type="evidence" value="ECO:0007669"/>
    <property type="project" value="UniProtKB-KW"/>
</dbReference>
<protein>
    <submittedName>
        <fullName evidence="6">DNA/RNA non-specific endonuclease</fullName>
    </submittedName>
</protein>
<accession>A0A842HBF5</accession>
<dbReference type="InterPro" id="IPR044925">
    <property type="entry name" value="His-Me_finger_sf"/>
</dbReference>
<dbReference type="GO" id="GO:0016787">
    <property type="term" value="F:hydrolase activity"/>
    <property type="evidence" value="ECO:0007669"/>
    <property type="project" value="InterPro"/>
</dbReference>
<dbReference type="InterPro" id="IPR040255">
    <property type="entry name" value="Non-specific_endonuclease"/>
</dbReference>
<evidence type="ECO:0000259" key="5">
    <source>
        <dbReference type="SMART" id="SM00892"/>
    </source>
</evidence>
<dbReference type="Gene3D" id="3.40.570.10">
    <property type="entry name" value="Extracellular Endonuclease, subunit A"/>
    <property type="match status" value="1"/>
</dbReference>
<evidence type="ECO:0000313" key="7">
    <source>
        <dbReference type="Proteomes" id="UP000546464"/>
    </source>
</evidence>
<evidence type="ECO:0000256" key="1">
    <source>
        <dbReference type="PIRSR" id="PIRSR640255-1"/>
    </source>
</evidence>
<keyword evidence="6" id="KW-0540">Nuclease</keyword>
<keyword evidence="3" id="KW-0812">Transmembrane</keyword>
<keyword evidence="7" id="KW-1185">Reference proteome</keyword>
<dbReference type="SUPFAM" id="SSF54060">
    <property type="entry name" value="His-Me finger endonucleases"/>
    <property type="match status" value="1"/>
</dbReference>
<dbReference type="Proteomes" id="UP000546464">
    <property type="component" value="Unassembled WGS sequence"/>
</dbReference>
<dbReference type="CDD" id="cd00091">
    <property type="entry name" value="NUC"/>
    <property type="match status" value="1"/>
</dbReference>
<dbReference type="PANTHER" id="PTHR13966:SF5">
    <property type="entry name" value="ENDONUCLEASE G, MITOCHONDRIAL"/>
    <property type="match status" value="1"/>
</dbReference>